<sequence length="229" mass="24424">MPKVNRKKASDVVDSLGSPDKSEEDKGNNKASPTVSDAKAKSKKMAPEDPKSIDPPENDSFDVVLPSLLGTANAGECTLMVEVSPEDARLLDYEGMSGAIGRFEANHHGVIVDLKGNRYHGSILPGPTAMVVNLVKGGQLKVEGITDEYATLAKSKDVMKSLDAVVKGEFDDGFRVRDDNVNKTARQAAAAKVADKKAEDNKSSVTPKTKRRASVTPAKKSSGKKKKTT</sequence>
<feature type="region of interest" description="Disordered" evidence="1">
    <location>
        <begin position="181"/>
        <end position="229"/>
    </location>
</feature>
<evidence type="ECO:0000313" key="2">
    <source>
        <dbReference type="EMBL" id="CAJ1902810.1"/>
    </source>
</evidence>
<dbReference type="GO" id="GO:0009330">
    <property type="term" value="C:DNA topoisomerase type II (double strand cut, ATP-hydrolyzing) complex"/>
    <property type="evidence" value="ECO:0007669"/>
    <property type="project" value="InterPro"/>
</dbReference>
<reference evidence="2" key="1">
    <citation type="submission" date="2023-08" db="EMBL/GenBank/DDBJ databases">
        <authorList>
            <person name="Audoor S."/>
            <person name="Bilcke G."/>
        </authorList>
    </citation>
    <scope>NUCLEOTIDE SEQUENCE</scope>
</reference>
<dbReference type="EMBL" id="CAKOGP040000001">
    <property type="protein sequence ID" value="CAJ1902810.1"/>
    <property type="molecule type" value="Genomic_DNA"/>
</dbReference>
<keyword evidence="3" id="KW-1185">Reference proteome</keyword>
<accession>A0AAD2FAT3</accession>
<evidence type="ECO:0000256" key="1">
    <source>
        <dbReference type="SAM" id="MobiDB-lite"/>
    </source>
</evidence>
<protein>
    <submittedName>
        <fullName evidence="2">Uncharacterized protein</fullName>
    </submittedName>
</protein>
<dbReference type="InterPro" id="IPR033246">
    <property type="entry name" value="BIN4"/>
</dbReference>
<dbReference type="AlphaFoldDB" id="A0AAD2FAT3"/>
<organism evidence="2 3">
    <name type="scientific">Cylindrotheca closterium</name>
    <dbReference type="NCBI Taxonomy" id="2856"/>
    <lineage>
        <taxon>Eukaryota</taxon>
        <taxon>Sar</taxon>
        <taxon>Stramenopiles</taxon>
        <taxon>Ochrophyta</taxon>
        <taxon>Bacillariophyta</taxon>
        <taxon>Bacillariophyceae</taxon>
        <taxon>Bacillariophycidae</taxon>
        <taxon>Bacillariales</taxon>
        <taxon>Bacillariaceae</taxon>
        <taxon>Cylindrotheca</taxon>
    </lineage>
</organism>
<proteinExistence type="predicted"/>
<dbReference type="GO" id="GO:0042023">
    <property type="term" value="P:DNA endoreduplication"/>
    <property type="evidence" value="ECO:0007669"/>
    <property type="project" value="InterPro"/>
</dbReference>
<dbReference type="PANTHER" id="PTHR34810">
    <property type="entry name" value="DNA-BINDING PROTEIN BIN4"/>
    <property type="match status" value="1"/>
</dbReference>
<feature type="compositionally biased region" description="Basic and acidic residues" evidence="1">
    <location>
        <begin position="193"/>
        <end position="202"/>
    </location>
</feature>
<comment type="caution">
    <text evidence="2">The sequence shown here is derived from an EMBL/GenBank/DDBJ whole genome shotgun (WGS) entry which is preliminary data.</text>
</comment>
<dbReference type="GO" id="GO:0003690">
    <property type="term" value="F:double-stranded DNA binding"/>
    <property type="evidence" value="ECO:0007669"/>
    <property type="project" value="InterPro"/>
</dbReference>
<name>A0AAD2FAT3_9STRA</name>
<dbReference type="Proteomes" id="UP001295423">
    <property type="component" value="Unassembled WGS sequence"/>
</dbReference>
<dbReference type="PANTHER" id="PTHR34810:SF1">
    <property type="entry name" value="DNA-BINDING PROTEIN BIN4"/>
    <property type="match status" value="1"/>
</dbReference>
<evidence type="ECO:0000313" key="3">
    <source>
        <dbReference type="Proteomes" id="UP001295423"/>
    </source>
</evidence>
<feature type="compositionally biased region" description="Low complexity" evidence="1">
    <location>
        <begin position="183"/>
        <end position="192"/>
    </location>
</feature>
<gene>
    <name evidence="2" type="ORF">CYCCA115_LOCUS361</name>
</gene>
<feature type="region of interest" description="Disordered" evidence="1">
    <location>
        <begin position="1"/>
        <end position="60"/>
    </location>
</feature>
<feature type="compositionally biased region" description="Basic and acidic residues" evidence="1">
    <location>
        <begin position="45"/>
        <end position="54"/>
    </location>
</feature>